<keyword evidence="2" id="KW-1185">Reference proteome</keyword>
<reference evidence="1 2" key="1">
    <citation type="submission" date="2019-04" db="EMBL/GenBank/DDBJ databases">
        <title>Lactobacillus gasseri 7171 assembly.</title>
        <authorList>
            <person name="Joris B.R."/>
            <person name="Giguere D."/>
        </authorList>
    </citation>
    <scope>NUCLEOTIDE SEQUENCE [LARGE SCALE GENOMIC DNA]</scope>
    <source>
        <strain evidence="1 2">7171</strain>
    </source>
</reference>
<proteinExistence type="predicted"/>
<gene>
    <name evidence="1" type="ORF">FIPPAONL_00037</name>
</gene>
<sequence>MSVEKVAKEMDKNLISYFAKVLSGWNHGPKKG</sequence>
<protein>
    <submittedName>
        <fullName evidence="1">Uncharacterized protein</fullName>
    </submittedName>
</protein>
<name>A0ABY3BKC4_LACGS</name>
<dbReference type="Proteomes" id="UP000316012">
    <property type="component" value="Unassembled WGS sequence"/>
</dbReference>
<evidence type="ECO:0000313" key="1">
    <source>
        <dbReference type="EMBL" id="TQW16227.1"/>
    </source>
</evidence>
<accession>A0ABY3BKC4</accession>
<organism evidence="1 2">
    <name type="scientific">Lactobacillus gasseri</name>
    <dbReference type="NCBI Taxonomy" id="1596"/>
    <lineage>
        <taxon>Bacteria</taxon>
        <taxon>Bacillati</taxon>
        <taxon>Bacillota</taxon>
        <taxon>Bacilli</taxon>
        <taxon>Lactobacillales</taxon>
        <taxon>Lactobacillaceae</taxon>
        <taxon>Lactobacillus</taxon>
    </lineage>
</organism>
<comment type="caution">
    <text evidence="1">The sequence shown here is derived from an EMBL/GenBank/DDBJ whole genome shotgun (WGS) entry which is preliminary data.</text>
</comment>
<dbReference type="EMBL" id="SRMD01000016">
    <property type="protein sequence ID" value="TQW16227.1"/>
    <property type="molecule type" value="Genomic_DNA"/>
</dbReference>
<evidence type="ECO:0000313" key="2">
    <source>
        <dbReference type="Proteomes" id="UP000316012"/>
    </source>
</evidence>